<dbReference type="Proteomes" id="UP001582793">
    <property type="component" value="Unassembled WGS sequence"/>
</dbReference>
<evidence type="ECO:0000313" key="2">
    <source>
        <dbReference type="Proteomes" id="UP001582793"/>
    </source>
</evidence>
<dbReference type="EMBL" id="JBCGDC010000013">
    <property type="protein sequence ID" value="MFB6392841.1"/>
    <property type="molecule type" value="Genomic_DNA"/>
</dbReference>
<sequence>MGRRLAGGKWPVMVSEVRLGYHRYRVVRAARVPRFAGLYEGRLGAQFCLDKESAAMFAMAWGLAARSPYTIVYLPLRRAEPPDRHVWGRPLDLVLLHHRLAFAPSRWKQVRARLGTGRPHSVTLPGDAWPSRPAAADRGRFWHQDFLDHLRWDIAADTLFLTGSRKAFELEADQVRALAEECPAHRVRTPGTHCCAEIGMGRTRHYPDRRRPYAELHAEYRG</sequence>
<name>A0ABV5CLG7_9ACTN</name>
<protein>
    <submittedName>
        <fullName evidence="1">Uncharacterized protein</fullName>
    </submittedName>
</protein>
<organism evidence="1 2">
    <name type="scientific">Polymorphospora lycopeni</name>
    <dbReference type="NCBI Taxonomy" id="3140240"/>
    <lineage>
        <taxon>Bacteria</taxon>
        <taxon>Bacillati</taxon>
        <taxon>Actinomycetota</taxon>
        <taxon>Actinomycetes</taxon>
        <taxon>Micromonosporales</taxon>
        <taxon>Micromonosporaceae</taxon>
        <taxon>Polymorphospora</taxon>
    </lineage>
</organism>
<gene>
    <name evidence="1" type="ORF">AAFH96_06920</name>
</gene>
<proteinExistence type="predicted"/>
<dbReference type="RefSeq" id="WP_375733529.1">
    <property type="nucleotide sequence ID" value="NZ_JBCGDC010000013.1"/>
</dbReference>
<evidence type="ECO:0000313" key="1">
    <source>
        <dbReference type="EMBL" id="MFB6392841.1"/>
    </source>
</evidence>
<accession>A0ABV5CLG7</accession>
<reference evidence="1 2" key="1">
    <citation type="submission" date="2024-04" db="EMBL/GenBank/DDBJ databases">
        <title>Polymorphospora sp. isolated from Baiyangdian Lake in Xiong'an New Area.</title>
        <authorList>
            <person name="Zhang X."/>
            <person name="Liu J."/>
        </authorList>
    </citation>
    <scope>NUCLEOTIDE SEQUENCE [LARGE SCALE GENOMIC DNA]</scope>
    <source>
        <strain evidence="1 2">2-325</strain>
    </source>
</reference>
<comment type="caution">
    <text evidence="1">The sequence shown here is derived from an EMBL/GenBank/DDBJ whole genome shotgun (WGS) entry which is preliminary data.</text>
</comment>
<keyword evidence="2" id="KW-1185">Reference proteome</keyword>